<protein>
    <submittedName>
        <fullName evidence="1">Uncharacterized protein</fullName>
    </submittedName>
</protein>
<dbReference type="PANTHER" id="PTHR31972">
    <property type="entry name" value="EXPRESSED PROTEIN"/>
    <property type="match status" value="1"/>
</dbReference>
<dbReference type="Proteomes" id="UP000265566">
    <property type="component" value="Chromosome 8"/>
</dbReference>
<proteinExistence type="predicted"/>
<dbReference type="PANTHER" id="PTHR31972:SF49">
    <property type="entry name" value="PLANT_T24G3-80 PROTEIN"/>
    <property type="match status" value="1"/>
</dbReference>
<dbReference type="InterPro" id="IPR008586">
    <property type="entry name" value="DUF868_pln"/>
</dbReference>
<sequence length="80" mass="9250">MVLLFGDLRKKALKKSNAVPLTLNDVFVAKKEHVFCEPCLIVHINSKIVMQVKRLKLKFRGNNAILFYGLEVEVCWDVYN</sequence>
<dbReference type="Pfam" id="PF05910">
    <property type="entry name" value="DUF868"/>
    <property type="match status" value="1"/>
</dbReference>
<comment type="caution">
    <text evidence="1">The sequence shown here is derived from an EMBL/GenBank/DDBJ whole genome shotgun (WGS) entry which is preliminary data.</text>
</comment>
<name>A0A396GMJ8_MEDTR</name>
<gene>
    <name evidence="1" type="ORF">MtrunA17_Chr8g0368081</name>
</gene>
<organism evidence="1">
    <name type="scientific">Medicago truncatula</name>
    <name type="common">Barrel medic</name>
    <name type="synonym">Medicago tribuloides</name>
    <dbReference type="NCBI Taxonomy" id="3880"/>
    <lineage>
        <taxon>Eukaryota</taxon>
        <taxon>Viridiplantae</taxon>
        <taxon>Streptophyta</taxon>
        <taxon>Embryophyta</taxon>
        <taxon>Tracheophyta</taxon>
        <taxon>Spermatophyta</taxon>
        <taxon>Magnoliopsida</taxon>
        <taxon>eudicotyledons</taxon>
        <taxon>Gunneridae</taxon>
        <taxon>Pentapetalae</taxon>
        <taxon>rosids</taxon>
        <taxon>fabids</taxon>
        <taxon>Fabales</taxon>
        <taxon>Fabaceae</taxon>
        <taxon>Papilionoideae</taxon>
        <taxon>50 kb inversion clade</taxon>
        <taxon>NPAAA clade</taxon>
        <taxon>Hologalegina</taxon>
        <taxon>IRL clade</taxon>
        <taxon>Trifolieae</taxon>
        <taxon>Medicago</taxon>
    </lineage>
</organism>
<dbReference type="EMBL" id="PSQE01000008">
    <property type="protein sequence ID" value="RHN41628.1"/>
    <property type="molecule type" value="Genomic_DNA"/>
</dbReference>
<evidence type="ECO:0000313" key="1">
    <source>
        <dbReference type="EMBL" id="RHN41628.1"/>
    </source>
</evidence>
<dbReference type="AlphaFoldDB" id="A0A396GMJ8"/>
<reference evidence="1" key="1">
    <citation type="journal article" date="2018" name="Nat. Plants">
        <title>Whole-genome landscape of Medicago truncatula symbiotic genes.</title>
        <authorList>
            <person name="Pecrix Y."/>
            <person name="Gamas P."/>
            <person name="Carrere S."/>
        </authorList>
    </citation>
    <scope>NUCLEOTIDE SEQUENCE</scope>
    <source>
        <tissue evidence="1">Leaves</tissue>
    </source>
</reference>
<accession>A0A396GMJ8</accession>
<dbReference type="Gramene" id="rna47970">
    <property type="protein sequence ID" value="RHN41628.1"/>
    <property type="gene ID" value="gene47970"/>
</dbReference>